<evidence type="ECO:0000313" key="3">
    <source>
        <dbReference type="EMBL" id="TCO15895.1"/>
    </source>
</evidence>
<dbReference type="Proteomes" id="UP000294881">
    <property type="component" value="Unassembled WGS sequence"/>
</dbReference>
<proteinExistence type="predicted"/>
<evidence type="ECO:0000259" key="2">
    <source>
        <dbReference type="PROSITE" id="PS51186"/>
    </source>
</evidence>
<evidence type="ECO:0000313" key="4">
    <source>
        <dbReference type="Proteomes" id="UP000294881"/>
    </source>
</evidence>
<reference evidence="3 4" key="1">
    <citation type="submission" date="2019-03" db="EMBL/GenBank/DDBJ databases">
        <title>Genomic Encyclopedia of Type Strains, Phase IV (KMG-IV): sequencing the most valuable type-strain genomes for metagenomic binning, comparative biology and taxonomic classification.</title>
        <authorList>
            <person name="Goeker M."/>
        </authorList>
    </citation>
    <scope>NUCLEOTIDE SEQUENCE [LARGE SCALE GENOMIC DNA]</scope>
    <source>
        <strain evidence="3 4">DSM 22958</strain>
    </source>
</reference>
<evidence type="ECO:0000256" key="1">
    <source>
        <dbReference type="SAM" id="MobiDB-lite"/>
    </source>
</evidence>
<dbReference type="GO" id="GO:0016747">
    <property type="term" value="F:acyltransferase activity, transferring groups other than amino-acyl groups"/>
    <property type="evidence" value="ECO:0007669"/>
    <property type="project" value="InterPro"/>
</dbReference>
<dbReference type="OrthoDB" id="9804153at2"/>
<gene>
    <name evidence="3" type="ORF">EV666_101144</name>
</gene>
<name>A0A4R2GY27_9HYPH</name>
<accession>A0A4R2GY27</accession>
<keyword evidence="4" id="KW-1185">Reference proteome</keyword>
<dbReference type="Gene3D" id="3.40.630.30">
    <property type="match status" value="1"/>
</dbReference>
<feature type="compositionally biased region" description="Low complexity" evidence="1">
    <location>
        <begin position="214"/>
        <end position="234"/>
    </location>
</feature>
<keyword evidence="3" id="KW-0808">Transferase</keyword>
<dbReference type="EMBL" id="SLWL01000001">
    <property type="protein sequence ID" value="TCO15895.1"/>
    <property type="molecule type" value="Genomic_DNA"/>
</dbReference>
<dbReference type="PROSITE" id="PS51186">
    <property type="entry name" value="GNAT"/>
    <property type="match status" value="1"/>
</dbReference>
<dbReference type="InterPro" id="IPR016181">
    <property type="entry name" value="Acyl_CoA_acyltransferase"/>
</dbReference>
<dbReference type="InterPro" id="IPR051531">
    <property type="entry name" value="N-acetyltransferase"/>
</dbReference>
<dbReference type="Pfam" id="PF13302">
    <property type="entry name" value="Acetyltransf_3"/>
    <property type="match status" value="1"/>
</dbReference>
<dbReference type="PANTHER" id="PTHR43792">
    <property type="entry name" value="GNAT FAMILY, PUTATIVE (AFU_ORTHOLOGUE AFUA_3G00765)-RELATED-RELATED"/>
    <property type="match status" value="1"/>
</dbReference>
<comment type="caution">
    <text evidence="3">The sequence shown here is derived from an EMBL/GenBank/DDBJ whole genome shotgun (WGS) entry which is preliminary data.</text>
</comment>
<dbReference type="AlphaFoldDB" id="A0A4R2GY27"/>
<organism evidence="3 4">
    <name type="scientific">Camelimonas lactis</name>
    <dbReference type="NCBI Taxonomy" id="659006"/>
    <lineage>
        <taxon>Bacteria</taxon>
        <taxon>Pseudomonadati</taxon>
        <taxon>Pseudomonadota</taxon>
        <taxon>Alphaproteobacteria</taxon>
        <taxon>Hyphomicrobiales</taxon>
        <taxon>Chelatococcaceae</taxon>
        <taxon>Camelimonas</taxon>
    </lineage>
</organism>
<feature type="domain" description="N-acetyltransferase" evidence="2">
    <location>
        <begin position="30"/>
        <end position="189"/>
    </location>
</feature>
<protein>
    <submittedName>
        <fullName evidence="3">RimJ/RimL family protein N-acetyltransferase</fullName>
    </submittedName>
</protein>
<feature type="region of interest" description="Disordered" evidence="1">
    <location>
        <begin position="189"/>
        <end position="234"/>
    </location>
</feature>
<dbReference type="InterPro" id="IPR000182">
    <property type="entry name" value="GNAT_dom"/>
</dbReference>
<dbReference type="RefSeq" id="WP_132001423.1">
    <property type="nucleotide sequence ID" value="NZ_JBHUNN010000002.1"/>
</dbReference>
<dbReference type="SUPFAM" id="SSF55729">
    <property type="entry name" value="Acyl-CoA N-acyltransferases (Nat)"/>
    <property type="match status" value="1"/>
</dbReference>
<sequence>MFTRETIDDGFTLTTERLALRWPRLADAAAIERLAGSKTVAETTALIPHPYPEGAAGQFIFASRLANARGDGLTLAITEKKRPRELIGVVALQPPGFSGRSDCTHPFIGYWLGTEHWGRGYATEAVGAMLRLGFAETGAAMISAEVLTRNVASLRVLEKLGFNAAGSGMAPFPARGGMLPVIRMERRRDAAENAGARQEARLGDAWPTDSWPTDAPVASPAPADDDLLLPVAAE</sequence>